<evidence type="ECO:0000313" key="3">
    <source>
        <dbReference type="Proteomes" id="UP000095464"/>
    </source>
</evidence>
<keyword evidence="4" id="KW-1185">Reference proteome</keyword>
<dbReference type="RefSeq" id="WP_002507774.1">
    <property type="nucleotide sequence ID" value="NZ_CP013114.1"/>
</dbReference>
<reference evidence="3" key="1">
    <citation type="submission" date="2015-11" db="EMBL/GenBank/DDBJ databases">
        <title>Genomic diversity of Staphylococcus saprophyticus strains from urinary tract infections, animal surfaces, and fermented foods.</title>
        <authorList>
            <person name="Wolfe B.E."/>
        </authorList>
    </citation>
    <scope>NUCLEOTIDE SEQUENCE [LARGE SCALE GENOMIC DNA]</scope>
    <source>
        <strain evidence="3">738_7</strain>
    </source>
</reference>
<dbReference type="eggNOG" id="ENOG50305BE">
    <property type="taxonomic scope" value="Bacteria"/>
</dbReference>
<evidence type="ECO:0000313" key="1">
    <source>
        <dbReference type="EMBL" id="MDG0844797.1"/>
    </source>
</evidence>
<organism evidence="1 4">
    <name type="scientific">Staphylococcus equorum</name>
    <dbReference type="NCBI Taxonomy" id="246432"/>
    <lineage>
        <taxon>Bacteria</taxon>
        <taxon>Bacillati</taxon>
        <taxon>Bacillota</taxon>
        <taxon>Bacilli</taxon>
        <taxon>Bacillales</taxon>
        <taxon>Staphylococcaceae</taxon>
        <taxon>Staphylococcus</taxon>
    </lineage>
</organism>
<gene>
    <name evidence="2" type="ORF">ASS94_05635</name>
    <name evidence="1" type="ORF">M4L89_00890</name>
</gene>
<dbReference type="Proteomes" id="UP001152422">
    <property type="component" value="Unassembled WGS sequence"/>
</dbReference>
<dbReference type="AlphaFoldDB" id="A0A1B1G6E8"/>
<reference evidence="2" key="2">
    <citation type="submission" date="2015-11" db="EMBL/GenBank/DDBJ databases">
        <authorList>
            <person name="Wolfe B.E."/>
        </authorList>
    </citation>
    <scope>NUCLEOTIDE SEQUENCE</scope>
    <source>
        <strain evidence="2">738_7</strain>
    </source>
</reference>
<protein>
    <submittedName>
        <fullName evidence="1">Uncharacterized protein</fullName>
    </submittedName>
</protein>
<dbReference type="EMBL" id="JAMBQA010000001">
    <property type="protein sequence ID" value="MDG0844797.1"/>
    <property type="molecule type" value="Genomic_DNA"/>
</dbReference>
<reference evidence="1" key="3">
    <citation type="submission" date="2022-05" db="EMBL/GenBank/DDBJ databases">
        <title>Comparative genomics of Staphylococcus equorum isolates.</title>
        <authorList>
            <person name="Luelf R.H."/>
        </authorList>
    </citation>
    <scope>NUCLEOTIDE SEQUENCE</scope>
    <source>
        <strain evidence="1">TMW 2.2497</strain>
    </source>
</reference>
<dbReference type="EMBL" id="LNPX01000021">
    <property type="protein sequence ID" value="OEK57668.1"/>
    <property type="molecule type" value="Genomic_DNA"/>
</dbReference>
<dbReference type="KEGG" id="seqo:SE1039_11570"/>
<sequence>MENRHMSDEQKSHIINSITTKTKNKSICNCEHPKIEILNGHYFAPLLTASLGNDATPLIALMCNNCGKLHFYSQNFLGIKTR</sequence>
<proteinExistence type="predicted"/>
<evidence type="ECO:0000313" key="4">
    <source>
        <dbReference type="Proteomes" id="UP001152422"/>
    </source>
</evidence>
<accession>A0A1B1G6E8</accession>
<comment type="caution">
    <text evidence="1">The sequence shown here is derived from an EMBL/GenBank/DDBJ whole genome shotgun (WGS) entry which is preliminary data.</text>
</comment>
<evidence type="ECO:0000313" key="2">
    <source>
        <dbReference type="EMBL" id="OEK57668.1"/>
    </source>
</evidence>
<dbReference type="OrthoDB" id="2395162at2"/>
<dbReference type="Proteomes" id="UP000095464">
    <property type="component" value="Unassembled WGS sequence"/>
</dbReference>
<name>A0A1B1G6E8_9STAP</name>
<dbReference type="GeneID" id="69846025"/>